<proteinExistence type="inferred from homology"/>
<keyword evidence="7" id="KW-1185">Reference proteome</keyword>
<organism evidence="6 7">
    <name type="scientific">Luteimonas endophytica</name>
    <dbReference type="NCBI Taxonomy" id="3042023"/>
    <lineage>
        <taxon>Bacteria</taxon>
        <taxon>Pseudomonadati</taxon>
        <taxon>Pseudomonadota</taxon>
        <taxon>Gammaproteobacteria</taxon>
        <taxon>Lysobacterales</taxon>
        <taxon>Lysobacteraceae</taxon>
        <taxon>Luteimonas</taxon>
    </lineage>
</organism>
<protein>
    <recommendedName>
        <fullName evidence="4">Uncharacterized AAA domain-containing protein ycf46</fullName>
    </recommendedName>
</protein>
<dbReference type="Pfam" id="PF00004">
    <property type="entry name" value="AAA"/>
    <property type="match status" value="1"/>
</dbReference>
<dbReference type="RefSeq" id="WP_280574419.1">
    <property type="nucleotide sequence ID" value="NZ_JARXRM010000031.1"/>
</dbReference>
<dbReference type="EMBL" id="JARXRM010000031">
    <property type="protein sequence ID" value="MDH5823270.1"/>
    <property type="molecule type" value="Genomic_DNA"/>
</dbReference>
<accession>A0ABT6J8Y6</accession>
<dbReference type="InterPro" id="IPR003593">
    <property type="entry name" value="AAA+_ATPase"/>
</dbReference>
<sequence>MSELQDLAALIRADTPLIVVETPDEPRVVELFRQTLTHVWRAMYRWTITEGLRRIDLDREDPAEDAADIGTTLRAIRGADQRGVYLLLDFHPYLEYAGSQRQLRDLLQRRDCLPHVIVLVGHKVELPAELEALAVRHVPRLPDVRLLSKMVQEEAAAYTAEHDGRRVEKDDATVRQIVRNLQGLSLTDARRIARQLIFADGVLGPGDLPQLTRLKFELLNRSGHLHYEYDTARFADVAGARRLKRWIEQRRKVFVEGEAPPGLDPPKGVLLLGVQGCGKSLLAKAVAGGFGVPLVRLDFGTLYAKYHGETESNLRAALASTEQLAPCVLWIDEIEKGLAAGGPDGDGGVSRRVLGYLLTWMAERTSNVFLVATANQVQELPAELLRKGRFDEIFFVDLPDPQTRREVFALHLASRDLDPAGFDLEALAQAADGFSGAEIEQAIVAGLYAAHAAGTPLNDFMLRGELKQTRPLSVVMREQVQALRAWAAERTVPAD</sequence>
<reference evidence="6 7" key="1">
    <citation type="submission" date="2023-04" db="EMBL/GenBank/DDBJ databases">
        <title>Luteimonas endophyticus RD2P54.</title>
        <authorList>
            <person name="Sun J.-Q."/>
        </authorList>
    </citation>
    <scope>NUCLEOTIDE SEQUENCE [LARGE SCALE GENOMIC DNA]</scope>
    <source>
        <strain evidence="6 7">RD2P54</strain>
    </source>
</reference>
<feature type="domain" description="AAA+ ATPase" evidence="5">
    <location>
        <begin position="265"/>
        <end position="400"/>
    </location>
</feature>
<comment type="caution">
    <text evidence="6">The sequence shown here is derived from an EMBL/GenBank/DDBJ whole genome shotgun (WGS) entry which is preliminary data.</text>
</comment>
<dbReference type="Proteomes" id="UP001156940">
    <property type="component" value="Unassembled WGS sequence"/>
</dbReference>
<dbReference type="Gene3D" id="1.10.8.60">
    <property type="match status" value="1"/>
</dbReference>
<dbReference type="SMART" id="SM00382">
    <property type="entry name" value="AAA"/>
    <property type="match status" value="1"/>
</dbReference>
<comment type="similarity">
    <text evidence="3">Belongs to the AAA ATPase family. Highly divergent.</text>
</comment>
<evidence type="ECO:0000313" key="7">
    <source>
        <dbReference type="Proteomes" id="UP001156940"/>
    </source>
</evidence>
<evidence type="ECO:0000256" key="2">
    <source>
        <dbReference type="ARBA" id="ARBA00022840"/>
    </source>
</evidence>
<dbReference type="InterPro" id="IPR027417">
    <property type="entry name" value="P-loop_NTPase"/>
</dbReference>
<dbReference type="InterPro" id="IPR052381">
    <property type="entry name" value="AAA_domain_protein"/>
</dbReference>
<evidence type="ECO:0000256" key="3">
    <source>
        <dbReference type="ARBA" id="ARBA00038088"/>
    </source>
</evidence>
<keyword evidence="1" id="KW-0547">Nucleotide-binding</keyword>
<dbReference type="InterPro" id="IPR003959">
    <property type="entry name" value="ATPase_AAA_core"/>
</dbReference>
<evidence type="ECO:0000259" key="5">
    <source>
        <dbReference type="SMART" id="SM00382"/>
    </source>
</evidence>
<evidence type="ECO:0000256" key="1">
    <source>
        <dbReference type="ARBA" id="ARBA00022741"/>
    </source>
</evidence>
<name>A0ABT6J8Y6_9GAMM</name>
<dbReference type="Gene3D" id="3.40.50.300">
    <property type="entry name" value="P-loop containing nucleotide triphosphate hydrolases"/>
    <property type="match status" value="1"/>
</dbReference>
<evidence type="ECO:0000313" key="6">
    <source>
        <dbReference type="EMBL" id="MDH5823270.1"/>
    </source>
</evidence>
<dbReference type="PANTHER" id="PTHR42960">
    <property type="entry name" value="YCF46 PROTEIN"/>
    <property type="match status" value="1"/>
</dbReference>
<dbReference type="SUPFAM" id="SSF52540">
    <property type="entry name" value="P-loop containing nucleoside triphosphate hydrolases"/>
    <property type="match status" value="1"/>
</dbReference>
<keyword evidence="2" id="KW-0067">ATP-binding</keyword>
<dbReference type="PANTHER" id="PTHR42960:SF1">
    <property type="entry name" value="YCF46 PROTEIN"/>
    <property type="match status" value="1"/>
</dbReference>
<gene>
    <name evidence="6" type="ORF">QFW77_09770</name>
</gene>
<evidence type="ECO:0000256" key="4">
    <source>
        <dbReference type="ARBA" id="ARBA00040480"/>
    </source>
</evidence>